<evidence type="ECO:0000256" key="11">
    <source>
        <dbReference type="SAM" id="MobiDB-lite"/>
    </source>
</evidence>
<keyword evidence="3" id="KW-0312">Gluconeogenesis</keyword>
<sequence>MAPIHLHGSPEYHNAMARMQERQASWSRKARETSEASVSASGSGSSHSDASPPTNTRALANPNPPRNGKNSRSEGKGARKKVAKACLACQKSHLTCDECRPCTRCMKKGIGDQCVEGVRKKAKYLMEGDERAQPPPVPIPAPAPQQAAPPSLPPMSPPAPHFGGQLPVSMLPGVMTAPPPPAPAETARVPDNIWLTAPLPEVQAGQQTLTTDWTLPNDTFSFTNNTANLEYEMFDSMFGSLSPNFPLADLTTASSTDNSTPSMWSNFGLGDHSNNAAANNHSGNQAVSTDVVLGQDPNNALNPTLAADLSPQNIYNGWTPTTGAVDDMLATTTGNGGERPKKLTPEDVYARVVKAYDYTEGYHVLMQYLTNNFQKDDILRVVRALAVFRPSLIALQMPLTEEDEIFLERSFQRTLIELEKLISFSATPTAVWRRTGELVCVAPQFCKLTGKTEDDMLRSRTMYIYQLFSKQAVIDYWENFAEHAFENTTQNFFQATTLETAKGSVPCAACFTIRRDVFDLPSVVIGQFLPIPPEAA</sequence>
<evidence type="ECO:0000256" key="9">
    <source>
        <dbReference type="ARBA" id="ARBA00023242"/>
    </source>
</evidence>
<dbReference type="PROSITE" id="PS50048">
    <property type="entry name" value="ZN2_CY6_FUNGAL_2"/>
    <property type="match status" value="1"/>
</dbReference>
<dbReference type="PANTHER" id="PTHR47659:SF1">
    <property type="entry name" value="TRANSCRIPTION ACTIVATOR OF GLUCONEOGENESIS ERT1"/>
    <property type="match status" value="1"/>
</dbReference>
<keyword evidence="14" id="KW-1185">Reference proteome</keyword>
<comment type="subcellular location">
    <subcellularLocation>
        <location evidence="1">Nucleus</location>
    </subcellularLocation>
</comment>
<dbReference type="AlphaFoldDB" id="A0A427Y615"/>
<keyword evidence="9" id="KW-0539">Nucleus</keyword>
<dbReference type="InterPro" id="IPR036864">
    <property type="entry name" value="Zn2-C6_fun-type_DNA-bd_sf"/>
</dbReference>
<dbReference type="STRING" id="105984.A0A427Y615"/>
<reference evidence="13 14" key="1">
    <citation type="submission" date="2018-11" db="EMBL/GenBank/DDBJ databases">
        <title>Genome sequence of Apiotrichum porosum DSM 27194.</title>
        <authorList>
            <person name="Aliyu H."/>
            <person name="Gorte O."/>
            <person name="Ochsenreither K."/>
        </authorList>
    </citation>
    <scope>NUCLEOTIDE SEQUENCE [LARGE SCALE GENOMIC DNA]</scope>
    <source>
        <strain evidence="13 14">DSM 27194</strain>
    </source>
</reference>
<keyword evidence="4" id="KW-0479">Metal-binding</keyword>
<evidence type="ECO:0000256" key="7">
    <source>
        <dbReference type="ARBA" id="ARBA00023125"/>
    </source>
</evidence>
<keyword evidence="7" id="KW-0238">DNA-binding</keyword>
<dbReference type="RefSeq" id="XP_028479305.1">
    <property type="nucleotide sequence ID" value="XM_028620333.1"/>
</dbReference>
<evidence type="ECO:0000256" key="6">
    <source>
        <dbReference type="ARBA" id="ARBA00023015"/>
    </source>
</evidence>
<dbReference type="InterPro" id="IPR056751">
    <property type="entry name" value="PAS_13"/>
</dbReference>
<accession>A0A427Y615</accession>
<gene>
    <name evidence="13" type="primary">ERT1</name>
    <name evidence="13" type="ORF">EHS24_004785</name>
</gene>
<dbReference type="GO" id="GO:0009267">
    <property type="term" value="P:cellular response to starvation"/>
    <property type="evidence" value="ECO:0007669"/>
    <property type="project" value="TreeGrafter"/>
</dbReference>
<name>A0A427Y615_9TREE</name>
<dbReference type="SUPFAM" id="SSF57701">
    <property type="entry name" value="Zn2/Cys6 DNA-binding domain"/>
    <property type="match status" value="1"/>
</dbReference>
<dbReference type="GO" id="GO:0000981">
    <property type="term" value="F:DNA-binding transcription factor activity, RNA polymerase II-specific"/>
    <property type="evidence" value="ECO:0007669"/>
    <property type="project" value="InterPro"/>
</dbReference>
<dbReference type="OrthoDB" id="2538135at2759"/>
<keyword evidence="8" id="KW-0804">Transcription</keyword>
<evidence type="ECO:0000259" key="12">
    <source>
        <dbReference type="PROSITE" id="PS50048"/>
    </source>
</evidence>
<evidence type="ECO:0000256" key="1">
    <source>
        <dbReference type="ARBA" id="ARBA00004123"/>
    </source>
</evidence>
<evidence type="ECO:0000256" key="3">
    <source>
        <dbReference type="ARBA" id="ARBA00022432"/>
    </source>
</evidence>
<comment type="similarity">
    <text evidence="2">Belongs to the ERT1/acuK family.</text>
</comment>
<keyword evidence="5" id="KW-0862">Zinc</keyword>
<dbReference type="InterPro" id="IPR050335">
    <property type="entry name" value="ERT1_acuK_gluconeogen_tf"/>
</dbReference>
<feature type="region of interest" description="Disordered" evidence="11">
    <location>
        <begin position="128"/>
        <end position="156"/>
    </location>
</feature>
<dbReference type="Proteomes" id="UP000279236">
    <property type="component" value="Unassembled WGS sequence"/>
</dbReference>
<feature type="domain" description="Zn(2)-C6 fungal-type" evidence="12">
    <location>
        <begin position="85"/>
        <end position="116"/>
    </location>
</feature>
<dbReference type="Pfam" id="PF24990">
    <property type="entry name" value="PAS_13"/>
    <property type="match status" value="2"/>
</dbReference>
<evidence type="ECO:0000313" key="14">
    <source>
        <dbReference type="Proteomes" id="UP000279236"/>
    </source>
</evidence>
<dbReference type="EMBL" id="RSCE01000002">
    <property type="protein sequence ID" value="RSH86520.1"/>
    <property type="molecule type" value="Genomic_DNA"/>
</dbReference>
<dbReference type="GO" id="GO:0005634">
    <property type="term" value="C:nucleus"/>
    <property type="evidence" value="ECO:0007669"/>
    <property type="project" value="UniProtKB-SubCell"/>
</dbReference>
<dbReference type="GO" id="GO:0000977">
    <property type="term" value="F:RNA polymerase II transcription regulatory region sequence-specific DNA binding"/>
    <property type="evidence" value="ECO:0007669"/>
    <property type="project" value="TreeGrafter"/>
</dbReference>
<dbReference type="PANTHER" id="PTHR47659">
    <property type="entry name" value="ZN(II)2CYS6 TRANSCRIPTION FACTOR (EUROFUNG)-RELATED"/>
    <property type="match status" value="1"/>
</dbReference>
<protein>
    <recommendedName>
        <fullName evidence="10">Transcription activator of gluconeogenesis ERT1</fullName>
    </recommendedName>
</protein>
<comment type="caution">
    <text evidence="13">The sequence shown here is derived from an EMBL/GenBank/DDBJ whole genome shotgun (WGS) entry which is preliminary data.</text>
</comment>
<dbReference type="GO" id="GO:0006094">
    <property type="term" value="P:gluconeogenesis"/>
    <property type="evidence" value="ECO:0007669"/>
    <property type="project" value="UniProtKB-KW"/>
</dbReference>
<evidence type="ECO:0000256" key="5">
    <source>
        <dbReference type="ARBA" id="ARBA00022833"/>
    </source>
</evidence>
<organism evidence="13 14">
    <name type="scientific">Apiotrichum porosum</name>
    <dbReference type="NCBI Taxonomy" id="105984"/>
    <lineage>
        <taxon>Eukaryota</taxon>
        <taxon>Fungi</taxon>
        <taxon>Dikarya</taxon>
        <taxon>Basidiomycota</taxon>
        <taxon>Agaricomycotina</taxon>
        <taxon>Tremellomycetes</taxon>
        <taxon>Trichosporonales</taxon>
        <taxon>Trichosporonaceae</taxon>
        <taxon>Apiotrichum</taxon>
    </lineage>
</organism>
<evidence type="ECO:0000256" key="4">
    <source>
        <dbReference type="ARBA" id="ARBA00022723"/>
    </source>
</evidence>
<dbReference type="GO" id="GO:0008270">
    <property type="term" value="F:zinc ion binding"/>
    <property type="evidence" value="ECO:0007669"/>
    <property type="project" value="InterPro"/>
</dbReference>
<evidence type="ECO:0000313" key="13">
    <source>
        <dbReference type="EMBL" id="RSH86520.1"/>
    </source>
</evidence>
<evidence type="ECO:0000256" key="8">
    <source>
        <dbReference type="ARBA" id="ARBA00023163"/>
    </source>
</evidence>
<dbReference type="InterPro" id="IPR001138">
    <property type="entry name" value="Zn2Cys6_DnaBD"/>
</dbReference>
<dbReference type="SMART" id="SM00066">
    <property type="entry name" value="GAL4"/>
    <property type="match status" value="1"/>
</dbReference>
<evidence type="ECO:0000256" key="2">
    <source>
        <dbReference type="ARBA" id="ARBA00010855"/>
    </source>
</evidence>
<evidence type="ECO:0000256" key="10">
    <source>
        <dbReference type="ARBA" id="ARBA00040903"/>
    </source>
</evidence>
<feature type="region of interest" description="Disordered" evidence="11">
    <location>
        <begin position="1"/>
        <end position="76"/>
    </location>
</feature>
<dbReference type="GeneID" id="39589328"/>
<proteinExistence type="inferred from homology"/>
<feature type="compositionally biased region" description="Low complexity" evidence="11">
    <location>
        <begin position="35"/>
        <end position="51"/>
    </location>
</feature>
<dbReference type="CDD" id="cd00067">
    <property type="entry name" value="GAL4"/>
    <property type="match status" value="1"/>
</dbReference>
<keyword evidence="6" id="KW-0805">Transcription regulation</keyword>
<feature type="compositionally biased region" description="Pro residues" evidence="11">
    <location>
        <begin position="133"/>
        <end position="143"/>
    </location>
</feature>